<evidence type="ECO:0008006" key="4">
    <source>
        <dbReference type="Google" id="ProtNLM"/>
    </source>
</evidence>
<evidence type="ECO:0000313" key="2">
    <source>
        <dbReference type="EMBL" id="NNM73964.1"/>
    </source>
</evidence>
<reference evidence="2 3" key="1">
    <citation type="submission" date="2020-04" db="EMBL/GenBank/DDBJ databases">
        <title>Enterovirga sp. isolate from soil.</title>
        <authorList>
            <person name="Chea S."/>
            <person name="Kim D.-U."/>
        </authorList>
    </citation>
    <scope>NUCLEOTIDE SEQUENCE [LARGE SCALE GENOMIC DNA]</scope>
    <source>
        <strain evidence="2 3">DB1703</strain>
    </source>
</reference>
<feature type="transmembrane region" description="Helical" evidence="1">
    <location>
        <begin position="141"/>
        <end position="161"/>
    </location>
</feature>
<keyword evidence="3" id="KW-1185">Reference proteome</keyword>
<keyword evidence="1" id="KW-0472">Membrane</keyword>
<sequence length="195" mass="20088">MVTVEEVGRSLRGTAALVSRQPDALSAFDISREGLVRSFAAFAFTIPALVVTVALERRGLGLDIEGLAVFDRPALLCVVAAAHLASLAALQVAMAYALRRGPLAPRYAAFAIATNWIAVFGSLALAAPAALFLMGLEPRGLVALLTLAFGAIVLEAQWFAAKVTLGVSSALAGAVALLGLSLQVVIHGVLRTAIG</sequence>
<evidence type="ECO:0000256" key="1">
    <source>
        <dbReference type="SAM" id="Phobius"/>
    </source>
</evidence>
<feature type="transmembrane region" description="Helical" evidence="1">
    <location>
        <begin position="75"/>
        <end position="98"/>
    </location>
</feature>
<feature type="transmembrane region" description="Helical" evidence="1">
    <location>
        <begin position="35"/>
        <end position="55"/>
    </location>
</feature>
<organism evidence="2 3">
    <name type="scientific">Enterovirga aerilata</name>
    <dbReference type="NCBI Taxonomy" id="2730920"/>
    <lineage>
        <taxon>Bacteria</taxon>
        <taxon>Pseudomonadati</taxon>
        <taxon>Pseudomonadota</taxon>
        <taxon>Alphaproteobacteria</taxon>
        <taxon>Hyphomicrobiales</taxon>
        <taxon>Methylobacteriaceae</taxon>
        <taxon>Enterovirga</taxon>
    </lineage>
</organism>
<proteinExistence type="predicted"/>
<dbReference type="AlphaFoldDB" id="A0A849I858"/>
<feature type="transmembrane region" description="Helical" evidence="1">
    <location>
        <begin position="167"/>
        <end position="190"/>
    </location>
</feature>
<dbReference type="RefSeq" id="WP_171219400.1">
    <property type="nucleotide sequence ID" value="NZ_JABEPP010000004.1"/>
</dbReference>
<keyword evidence="1" id="KW-0812">Transmembrane</keyword>
<keyword evidence="1" id="KW-1133">Transmembrane helix</keyword>
<feature type="transmembrane region" description="Helical" evidence="1">
    <location>
        <begin position="110"/>
        <end position="134"/>
    </location>
</feature>
<evidence type="ECO:0000313" key="3">
    <source>
        <dbReference type="Proteomes" id="UP000564885"/>
    </source>
</evidence>
<name>A0A849I858_9HYPH</name>
<accession>A0A849I858</accession>
<dbReference type="EMBL" id="JABEPP010000004">
    <property type="protein sequence ID" value="NNM73964.1"/>
    <property type="molecule type" value="Genomic_DNA"/>
</dbReference>
<dbReference type="Proteomes" id="UP000564885">
    <property type="component" value="Unassembled WGS sequence"/>
</dbReference>
<protein>
    <recommendedName>
        <fullName evidence="4">Yip1 domain-containing protein</fullName>
    </recommendedName>
</protein>
<comment type="caution">
    <text evidence="2">The sequence shown here is derived from an EMBL/GenBank/DDBJ whole genome shotgun (WGS) entry which is preliminary data.</text>
</comment>
<gene>
    <name evidence="2" type="ORF">HJG44_16400</name>
</gene>